<proteinExistence type="predicted"/>
<dbReference type="AlphaFoldDB" id="E8NED4"/>
<dbReference type="STRING" id="979556.MTES_0836"/>
<evidence type="ECO:0000259" key="2">
    <source>
        <dbReference type="Pfam" id="PF03413"/>
    </source>
</evidence>
<dbReference type="HOGENOM" id="CLU_1633517_0_0_11"/>
<feature type="chain" id="PRO_5003228892" evidence="1">
    <location>
        <begin position="25"/>
        <end position="162"/>
    </location>
</feature>
<dbReference type="eggNOG" id="COG3212">
    <property type="taxonomic scope" value="Bacteria"/>
</dbReference>
<reference key="2">
    <citation type="submission" date="2011-02" db="EMBL/GenBank/DDBJ databases">
        <title>Genome sequence of Microbacterium testaceum StLB037.</title>
        <authorList>
            <person name="Morohoshi T."/>
            <person name="Wang W.Z."/>
            <person name="Someya N."/>
            <person name="Ikeda T."/>
        </authorList>
    </citation>
    <scope>NUCLEOTIDE SEQUENCE</scope>
    <source>
        <strain>StLB037</strain>
    </source>
</reference>
<dbReference type="EMBL" id="AP012052">
    <property type="protein sequence ID" value="BAJ73800.1"/>
    <property type="molecule type" value="Genomic_DNA"/>
</dbReference>
<feature type="domain" description="PepSY" evidence="2">
    <location>
        <begin position="107"/>
        <end position="157"/>
    </location>
</feature>
<dbReference type="Proteomes" id="UP000008975">
    <property type="component" value="Chromosome"/>
</dbReference>
<accession>E8NED4</accession>
<organism evidence="3 4">
    <name type="scientific">Microbacterium testaceum (strain StLB037)</name>
    <dbReference type="NCBI Taxonomy" id="979556"/>
    <lineage>
        <taxon>Bacteria</taxon>
        <taxon>Bacillati</taxon>
        <taxon>Actinomycetota</taxon>
        <taxon>Actinomycetes</taxon>
        <taxon>Micrococcales</taxon>
        <taxon>Microbacteriaceae</taxon>
        <taxon>Microbacterium</taxon>
    </lineage>
</organism>
<evidence type="ECO:0000256" key="1">
    <source>
        <dbReference type="SAM" id="SignalP"/>
    </source>
</evidence>
<evidence type="ECO:0000313" key="3">
    <source>
        <dbReference type="EMBL" id="BAJ73800.1"/>
    </source>
</evidence>
<gene>
    <name evidence="3" type="ordered locus">MTES_0836</name>
</gene>
<dbReference type="PROSITE" id="PS51257">
    <property type="entry name" value="PROKAR_LIPOPROTEIN"/>
    <property type="match status" value="1"/>
</dbReference>
<name>E8NED4_MICTS</name>
<keyword evidence="1" id="KW-0732">Signal</keyword>
<protein>
    <submittedName>
        <fullName evidence="3">Predicted membrane protein</fullName>
    </submittedName>
</protein>
<dbReference type="Gene3D" id="3.10.450.40">
    <property type="match status" value="2"/>
</dbReference>
<feature type="signal peptide" evidence="1">
    <location>
        <begin position="1"/>
        <end position="24"/>
    </location>
</feature>
<sequence>MASLRLPLAVLASAPLALGLTSCASPTTSPGTSETVVSAVVRAESDAGGRAVDLDRDDDGTWEVRVAANGGDTDLRISADGGEVLSRDAADALDAADRTALENAGTTMADAVRTAVAAHGGGSVEEVEIESASGAPVWQVSFDDGVDVAISLSDGSVVTDAP</sequence>
<reference evidence="3 4" key="1">
    <citation type="journal article" date="2011" name="J. Bacteriol.">
        <title>Genome sequence of Microbacterium testaceum StLB037, an N-acylhomoserine lactone-degrading bacterium isolated from potato leaves.</title>
        <authorList>
            <person name="Morohoshi T."/>
            <person name="Wang W.-Z."/>
            <person name="Someya N."/>
            <person name="Ikeda T."/>
        </authorList>
    </citation>
    <scope>NUCLEOTIDE SEQUENCE [LARGE SCALE GENOMIC DNA]</scope>
    <source>
        <strain evidence="3 4">StLB037</strain>
    </source>
</reference>
<dbReference type="InterPro" id="IPR025711">
    <property type="entry name" value="PepSY"/>
</dbReference>
<dbReference type="OrthoDB" id="5073952at2"/>
<evidence type="ECO:0000313" key="4">
    <source>
        <dbReference type="Proteomes" id="UP000008975"/>
    </source>
</evidence>
<dbReference type="KEGG" id="mts:MTES_0836"/>
<dbReference type="RefSeq" id="WP_013583927.1">
    <property type="nucleotide sequence ID" value="NC_015125.1"/>
</dbReference>
<dbReference type="Pfam" id="PF03413">
    <property type="entry name" value="PepSY"/>
    <property type="match status" value="1"/>
</dbReference>